<evidence type="ECO:0000256" key="3">
    <source>
        <dbReference type="ARBA" id="ARBA00001522"/>
    </source>
</evidence>
<keyword evidence="15" id="KW-0342">GTP-binding</keyword>
<dbReference type="Gene3D" id="3.40.50.300">
    <property type="entry name" value="P-loop containing nucleotide triphosphate hydrolases"/>
    <property type="match status" value="1"/>
</dbReference>
<protein>
    <recommendedName>
        <fullName evidence="16">Adenosylcobinamide kinase</fullName>
        <ecNumber evidence="8">2.7.1.156</ecNumber>
        <ecNumber evidence="9">2.7.7.62</ecNumber>
    </recommendedName>
    <alternativeName>
        <fullName evidence="17">Adenosylcobinamide-phosphate guanylyltransferase</fullName>
    </alternativeName>
</protein>
<keyword evidence="10" id="KW-0169">Cobalamin biosynthesis</keyword>
<comment type="catalytic activity">
    <reaction evidence="1">
        <text>adenosylcob(III)inamide + ATP = adenosylcob(III)inamide phosphate + ADP + H(+)</text>
        <dbReference type="Rhea" id="RHEA:15769"/>
        <dbReference type="ChEBI" id="CHEBI:2480"/>
        <dbReference type="ChEBI" id="CHEBI:15378"/>
        <dbReference type="ChEBI" id="CHEBI:30616"/>
        <dbReference type="ChEBI" id="CHEBI:58502"/>
        <dbReference type="ChEBI" id="CHEBI:456216"/>
        <dbReference type="EC" id="2.7.1.156"/>
    </reaction>
</comment>
<sequence>MGSVLVLGGARSGKSSYAESLATRFSTVTYIATGIKHDNDADWQERIALHQSRRPSQWHLIETVDLPSAIGSLTGIGLIDCLTLWLTSVLDGLEAWTKPRSSWGPILDENIEALLTSVKGHDLIIVSNEIGFGVHPETASGRLFRDELGRLNAQVAAICEEVVLVIAGIPMKLKGKS</sequence>
<evidence type="ECO:0000256" key="6">
    <source>
        <dbReference type="ARBA" id="ARBA00005159"/>
    </source>
</evidence>
<comment type="catalytic activity">
    <reaction evidence="3">
        <text>adenosylcob(III)inamide + GTP = adenosylcob(III)inamide phosphate + GDP + H(+)</text>
        <dbReference type="Rhea" id="RHEA:15765"/>
        <dbReference type="ChEBI" id="CHEBI:2480"/>
        <dbReference type="ChEBI" id="CHEBI:15378"/>
        <dbReference type="ChEBI" id="CHEBI:37565"/>
        <dbReference type="ChEBI" id="CHEBI:58189"/>
        <dbReference type="ChEBI" id="CHEBI:58502"/>
        <dbReference type="EC" id="2.7.1.156"/>
    </reaction>
</comment>
<evidence type="ECO:0000256" key="12">
    <source>
        <dbReference type="ARBA" id="ARBA00022741"/>
    </source>
</evidence>
<dbReference type="PANTHER" id="PTHR34848:SF1">
    <property type="entry name" value="BIFUNCTIONAL ADENOSYLCOBALAMIN BIOSYNTHESIS PROTEIN COBU"/>
    <property type="match status" value="1"/>
</dbReference>
<proteinExistence type="inferred from homology"/>
<dbReference type="EMBL" id="MLJW01005523">
    <property type="protein sequence ID" value="OIQ68073.1"/>
    <property type="molecule type" value="Genomic_DNA"/>
</dbReference>
<evidence type="ECO:0000313" key="18">
    <source>
        <dbReference type="EMBL" id="OIQ68073.1"/>
    </source>
</evidence>
<keyword evidence="12" id="KW-0547">Nucleotide-binding</keyword>
<comment type="similarity">
    <text evidence="7">Belongs to the CobU/CobP family.</text>
</comment>
<evidence type="ECO:0000256" key="4">
    <source>
        <dbReference type="ARBA" id="ARBA00003889"/>
    </source>
</evidence>
<dbReference type="EC" id="2.7.1.156" evidence="8"/>
<dbReference type="PIRSF" id="PIRSF006135">
    <property type="entry name" value="CobU"/>
    <property type="match status" value="1"/>
</dbReference>
<evidence type="ECO:0000256" key="1">
    <source>
        <dbReference type="ARBA" id="ARBA00000312"/>
    </source>
</evidence>
<dbReference type="GO" id="GO:0043752">
    <property type="term" value="F:adenosylcobinamide kinase activity"/>
    <property type="evidence" value="ECO:0007669"/>
    <property type="project" value="UniProtKB-EC"/>
</dbReference>
<keyword evidence="13" id="KW-0418">Kinase</keyword>
<name>A0A1J5P8Z3_9ZZZZ</name>
<evidence type="ECO:0000256" key="13">
    <source>
        <dbReference type="ARBA" id="ARBA00022777"/>
    </source>
</evidence>
<evidence type="ECO:0000256" key="10">
    <source>
        <dbReference type="ARBA" id="ARBA00022573"/>
    </source>
</evidence>
<dbReference type="InterPro" id="IPR003203">
    <property type="entry name" value="CobU/CobP"/>
</dbReference>
<dbReference type="InterPro" id="IPR027417">
    <property type="entry name" value="P-loop_NTPase"/>
</dbReference>
<dbReference type="GO" id="GO:0005524">
    <property type="term" value="F:ATP binding"/>
    <property type="evidence" value="ECO:0007669"/>
    <property type="project" value="UniProtKB-KW"/>
</dbReference>
<keyword evidence="11 18" id="KW-0808">Transferase</keyword>
<evidence type="ECO:0000256" key="15">
    <source>
        <dbReference type="ARBA" id="ARBA00023134"/>
    </source>
</evidence>
<evidence type="ECO:0000256" key="2">
    <source>
        <dbReference type="ARBA" id="ARBA00000711"/>
    </source>
</evidence>
<comment type="pathway">
    <text evidence="5">Cofactor biosynthesis; adenosylcobalamin biosynthesis; adenosylcobalamin from cob(II)yrinate a,c-diamide: step 6/7.</text>
</comment>
<dbReference type="GO" id="GO:0005525">
    <property type="term" value="F:GTP binding"/>
    <property type="evidence" value="ECO:0007669"/>
    <property type="project" value="UniProtKB-KW"/>
</dbReference>
<organism evidence="18">
    <name type="scientific">mine drainage metagenome</name>
    <dbReference type="NCBI Taxonomy" id="410659"/>
    <lineage>
        <taxon>unclassified sequences</taxon>
        <taxon>metagenomes</taxon>
        <taxon>ecological metagenomes</taxon>
    </lineage>
</organism>
<dbReference type="SUPFAM" id="SSF52540">
    <property type="entry name" value="P-loop containing nucleoside triphosphate hydrolases"/>
    <property type="match status" value="1"/>
</dbReference>
<evidence type="ECO:0000256" key="17">
    <source>
        <dbReference type="ARBA" id="ARBA00030571"/>
    </source>
</evidence>
<gene>
    <name evidence="18" type="primary">cobP_12</name>
    <name evidence="18" type="ORF">GALL_503390</name>
</gene>
<evidence type="ECO:0000256" key="7">
    <source>
        <dbReference type="ARBA" id="ARBA00007490"/>
    </source>
</evidence>
<dbReference type="CDD" id="cd00544">
    <property type="entry name" value="CobU"/>
    <property type="match status" value="1"/>
</dbReference>
<comment type="function">
    <text evidence="4">Catalyzes ATP-dependent phosphorylation of adenosylcobinamide and addition of GMP to adenosylcobinamide phosphate.</text>
</comment>
<dbReference type="AlphaFoldDB" id="A0A1J5P8Z3"/>
<reference evidence="18" key="1">
    <citation type="submission" date="2016-10" db="EMBL/GenBank/DDBJ databases">
        <title>Sequence of Gallionella enrichment culture.</title>
        <authorList>
            <person name="Poehlein A."/>
            <person name="Muehling M."/>
            <person name="Daniel R."/>
        </authorList>
    </citation>
    <scope>NUCLEOTIDE SEQUENCE</scope>
</reference>
<evidence type="ECO:0000256" key="9">
    <source>
        <dbReference type="ARBA" id="ARBA00012523"/>
    </source>
</evidence>
<evidence type="ECO:0000256" key="8">
    <source>
        <dbReference type="ARBA" id="ARBA00012016"/>
    </source>
</evidence>
<comment type="catalytic activity">
    <reaction evidence="2">
        <text>adenosylcob(III)inamide phosphate + GTP + H(+) = adenosylcob(III)inamide-GDP + diphosphate</text>
        <dbReference type="Rhea" id="RHEA:22712"/>
        <dbReference type="ChEBI" id="CHEBI:15378"/>
        <dbReference type="ChEBI" id="CHEBI:33019"/>
        <dbReference type="ChEBI" id="CHEBI:37565"/>
        <dbReference type="ChEBI" id="CHEBI:58502"/>
        <dbReference type="ChEBI" id="CHEBI:60487"/>
        <dbReference type="EC" id="2.7.7.62"/>
    </reaction>
</comment>
<dbReference type="GO" id="GO:0008820">
    <property type="term" value="F:cobinamide phosphate guanylyltransferase activity"/>
    <property type="evidence" value="ECO:0007669"/>
    <property type="project" value="UniProtKB-EC"/>
</dbReference>
<comment type="caution">
    <text evidence="18">The sequence shown here is derived from an EMBL/GenBank/DDBJ whole genome shotgun (WGS) entry which is preliminary data.</text>
</comment>
<dbReference type="EC" id="2.7.7.62" evidence="9"/>
<evidence type="ECO:0000256" key="14">
    <source>
        <dbReference type="ARBA" id="ARBA00022840"/>
    </source>
</evidence>
<keyword evidence="14" id="KW-0067">ATP-binding</keyword>
<evidence type="ECO:0000256" key="11">
    <source>
        <dbReference type="ARBA" id="ARBA00022679"/>
    </source>
</evidence>
<dbReference type="PANTHER" id="PTHR34848">
    <property type="match status" value="1"/>
</dbReference>
<dbReference type="NCBIfam" id="NF004469">
    <property type="entry name" value="PRK05800.1"/>
    <property type="match status" value="1"/>
</dbReference>
<evidence type="ECO:0000256" key="16">
    <source>
        <dbReference type="ARBA" id="ARBA00029570"/>
    </source>
</evidence>
<keyword evidence="18" id="KW-0548">Nucleotidyltransferase</keyword>
<accession>A0A1J5P8Z3</accession>
<dbReference type="GO" id="GO:0009236">
    <property type="term" value="P:cobalamin biosynthetic process"/>
    <property type="evidence" value="ECO:0007669"/>
    <property type="project" value="UniProtKB-KW"/>
</dbReference>
<dbReference type="Pfam" id="PF02283">
    <property type="entry name" value="CobU"/>
    <property type="match status" value="1"/>
</dbReference>
<evidence type="ECO:0000256" key="5">
    <source>
        <dbReference type="ARBA" id="ARBA00004692"/>
    </source>
</evidence>
<comment type="pathway">
    <text evidence="6">Cofactor biosynthesis; adenosylcobalamin biosynthesis; adenosylcobalamin from cob(II)yrinate a,c-diamide: step 5/7.</text>
</comment>